<organism evidence="2 3">
    <name type="scientific">Floricoccus penangensis</name>
    <dbReference type="NCBI Taxonomy" id="1859475"/>
    <lineage>
        <taxon>Bacteria</taxon>
        <taxon>Bacillati</taxon>
        <taxon>Bacillota</taxon>
        <taxon>Bacilli</taxon>
        <taxon>Lactobacillales</taxon>
        <taxon>Streptococcaceae</taxon>
        <taxon>Floricoccus</taxon>
    </lineage>
</organism>
<dbReference type="PANTHER" id="PTHR14209:SF19">
    <property type="entry name" value="ISOAMYL ACETATE-HYDROLYZING ESTERASE 1 HOMOLOG"/>
    <property type="match status" value="1"/>
</dbReference>
<dbReference type="SUPFAM" id="SSF52266">
    <property type="entry name" value="SGNH hydrolase"/>
    <property type="match status" value="1"/>
</dbReference>
<evidence type="ECO:0000313" key="2">
    <source>
        <dbReference type="EMBL" id="OFI47219.1"/>
    </source>
</evidence>
<dbReference type="AlphaFoldDB" id="A0A9Q5JHE1"/>
<keyword evidence="3" id="KW-1185">Reference proteome</keyword>
<dbReference type="RefSeq" id="WP_070787520.1">
    <property type="nucleotide sequence ID" value="NZ_MKIQ01000023.1"/>
</dbReference>
<reference evidence="3" key="1">
    <citation type="submission" date="2016-09" db="EMBL/GenBank/DDBJ databases">
        <title>Draft genome sequence of a novel species of the family Streptococcaceae isolated from flowers.</title>
        <authorList>
            <person name="Chuah L.-O."/>
            <person name="Yap K.-P."/>
            <person name="Thong K.L."/>
            <person name="Liong M.T."/>
            <person name="Ahmad R."/>
            <person name="Rusul G."/>
        </authorList>
    </citation>
    <scope>NUCLEOTIDE SEQUENCE [LARGE SCALE GENOMIC DNA]</scope>
    <source>
        <strain evidence="3">HibF3</strain>
    </source>
</reference>
<dbReference type="EMBL" id="MKIQ01000023">
    <property type="protein sequence ID" value="OFI47219.1"/>
    <property type="molecule type" value="Genomic_DNA"/>
</dbReference>
<name>A0A9Q5JHE1_9LACT</name>
<comment type="caution">
    <text evidence="2">The sequence shown here is derived from an EMBL/GenBank/DDBJ whole genome shotgun (WGS) entry which is preliminary data.</text>
</comment>
<accession>A0A9Q5JHE1</accession>
<dbReference type="Proteomes" id="UP000177273">
    <property type="component" value="Unassembled WGS sequence"/>
</dbReference>
<sequence length="189" mass="21751">MKIQLTGDSLMARNEGLTEPAINEALRNRINDLEIVNTAVCGENSGALLERIDSEILAVEKAQKIFIIIGTNDLATNKRVFADQYAKNLQSIIMRLIEKYDRNNVFFLSIPPIDEDKQRYRSNLLINEYNRVLKEVCLRNNCHYLLFNERLNQFEPKELLDILEGSMDDGLHFGLKGYQIMADLISEEL</sequence>
<dbReference type="PANTHER" id="PTHR14209">
    <property type="entry name" value="ISOAMYL ACETATE-HYDROLYZING ESTERASE 1"/>
    <property type="match status" value="1"/>
</dbReference>
<evidence type="ECO:0000313" key="3">
    <source>
        <dbReference type="Proteomes" id="UP000177273"/>
    </source>
</evidence>
<protein>
    <recommendedName>
        <fullName evidence="1">SGNH hydrolase-type esterase domain-containing protein</fullName>
    </recommendedName>
</protein>
<dbReference type="InterPro" id="IPR013830">
    <property type="entry name" value="SGNH_hydro"/>
</dbReference>
<dbReference type="InterPro" id="IPR036514">
    <property type="entry name" value="SGNH_hydro_sf"/>
</dbReference>
<dbReference type="OrthoDB" id="388542at2"/>
<proteinExistence type="predicted"/>
<dbReference type="InterPro" id="IPR045136">
    <property type="entry name" value="Iah1-like"/>
</dbReference>
<feature type="domain" description="SGNH hydrolase-type esterase" evidence="1">
    <location>
        <begin position="7"/>
        <end position="180"/>
    </location>
</feature>
<gene>
    <name evidence="2" type="ORF">BG262_00930</name>
</gene>
<dbReference type="Gene3D" id="3.40.50.1110">
    <property type="entry name" value="SGNH hydrolase"/>
    <property type="match status" value="1"/>
</dbReference>
<evidence type="ECO:0000259" key="1">
    <source>
        <dbReference type="Pfam" id="PF13472"/>
    </source>
</evidence>
<dbReference type="Pfam" id="PF13472">
    <property type="entry name" value="Lipase_GDSL_2"/>
    <property type="match status" value="1"/>
</dbReference>